<dbReference type="Pfam" id="PF14284">
    <property type="entry name" value="PcfJ"/>
    <property type="match status" value="1"/>
</dbReference>
<protein>
    <submittedName>
        <fullName evidence="1">PcfJ like protein</fullName>
    </submittedName>
</protein>
<organism evidence="1">
    <name type="scientific">virus sp. ctviY17</name>
    <dbReference type="NCBI Taxonomy" id="2825828"/>
    <lineage>
        <taxon>Viruses</taxon>
    </lineage>
</organism>
<sequence length="344" mass="41112">MKALNNILSGHSADELDKLFVSDPHYAEFLKYVNWRRNCEMGRTTWGFIDYNLGTLFEYASKYSMCEQFFAIGFTHKQVTEDFKYSINEVPKWLRNYCLGVKNRRLLSNDFVDFYKMYPDYVQTILQTEYMTLTKEYLINFFEDNHRYRFTKILEALNQDYGYNLADVFVYIDRIITFEAATNSINWLLGELRDYARMMDAISHKFDRYPRHFKTTMDIVTRNYKRLQKEFSEEVFKSRINKEYEFTYKGLRFFYPDSTQDIKDEAVQQNNCVASYIDRVIDGECHIMFLRRVKEPDKSLVTIEIQNGRIVQALQRFNDPLTADQQEAVDAWNEHFSKKGKVAA</sequence>
<proteinExistence type="predicted"/>
<dbReference type="EMBL" id="BK059120">
    <property type="protein sequence ID" value="DAE32305.1"/>
    <property type="molecule type" value="Genomic_DNA"/>
</dbReference>
<name>A0A8S5RMG6_9VIRU</name>
<accession>A0A8S5RMG6</accession>
<evidence type="ECO:0000313" key="1">
    <source>
        <dbReference type="EMBL" id="DAE32305.1"/>
    </source>
</evidence>
<dbReference type="InterPro" id="IPR025586">
    <property type="entry name" value="PcfJ"/>
</dbReference>
<reference evidence="1" key="1">
    <citation type="journal article" date="2021" name="Proc. Natl. Acad. Sci. U.S.A.">
        <title>A Catalog of Tens of Thousands of Viruses from Human Metagenomes Reveals Hidden Associations with Chronic Diseases.</title>
        <authorList>
            <person name="Tisza M.J."/>
            <person name="Buck C.B."/>
        </authorList>
    </citation>
    <scope>NUCLEOTIDE SEQUENCE</scope>
    <source>
        <strain evidence="1">CtviY17</strain>
    </source>
</reference>